<dbReference type="AlphaFoldDB" id="A0A200QKB5"/>
<organism evidence="1 2">
    <name type="scientific">Macleaya cordata</name>
    <name type="common">Five-seeded plume-poppy</name>
    <name type="synonym">Bocconia cordata</name>
    <dbReference type="NCBI Taxonomy" id="56857"/>
    <lineage>
        <taxon>Eukaryota</taxon>
        <taxon>Viridiplantae</taxon>
        <taxon>Streptophyta</taxon>
        <taxon>Embryophyta</taxon>
        <taxon>Tracheophyta</taxon>
        <taxon>Spermatophyta</taxon>
        <taxon>Magnoliopsida</taxon>
        <taxon>Ranunculales</taxon>
        <taxon>Papaveraceae</taxon>
        <taxon>Papaveroideae</taxon>
        <taxon>Macleaya</taxon>
    </lineage>
</organism>
<reference evidence="1 2" key="1">
    <citation type="journal article" date="2017" name="Mol. Plant">
        <title>The Genome of Medicinal Plant Macleaya cordata Provides New Insights into Benzylisoquinoline Alkaloids Metabolism.</title>
        <authorList>
            <person name="Liu X."/>
            <person name="Liu Y."/>
            <person name="Huang P."/>
            <person name="Ma Y."/>
            <person name="Qing Z."/>
            <person name="Tang Q."/>
            <person name="Cao H."/>
            <person name="Cheng P."/>
            <person name="Zheng Y."/>
            <person name="Yuan Z."/>
            <person name="Zhou Y."/>
            <person name="Liu J."/>
            <person name="Tang Z."/>
            <person name="Zhuo Y."/>
            <person name="Zhang Y."/>
            <person name="Yu L."/>
            <person name="Huang J."/>
            <person name="Yang P."/>
            <person name="Peng Q."/>
            <person name="Zhang J."/>
            <person name="Jiang W."/>
            <person name="Zhang Z."/>
            <person name="Lin K."/>
            <person name="Ro D.K."/>
            <person name="Chen X."/>
            <person name="Xiong X."/>
            <person name="Shang Y."/>
            <person name="Huang S."/>
            <person name="Zeng J."/>
        </authorList>
    </citation>
    <scope>NUCLEOTIDE SEQUENCE [LARGE SCALE GENOMIC DNA]</scope>
    <source>
        <strain evidence="2">cv. BLH2017</strain>
        <tissue evidence="1">Root</tissue>
    </source>
</reference>
<dbReference type="EMBL" id="MVGT01001758">
    <property type="protein sequence ID" value="OVA10953.1"/>
    <property type="molecule type" value="Genomic_DNA"/>
</dbReference>
<dbReference type="OrthoDB" id="10632416at2759"/>
<accession>A0A200QKB5</accession>
<dbReference type="Proteomes" id="UP000195402">
    <property type="component" value="Unassembled WGS sequence"/>
</dbReference>
<gene>
    <name evidence="1" type="ORF">BVC80_7757g4</name>
</gene>
<keyword evidence="2" id="KW-1185">Reference proteome</keyword>
<evidence type="ECO:0000313" key="2">
    <source>
        <dbReference type="Proteomes" id="UP000195402"/>
    </source>
</evidence>
<proteinExistence type="predicted"/>
<sequence length="152" mass="17164">MVHQWSPTHLREYDQAVHPTLILMETECFWVSLNNLMPHHHHHGVPLMIAKMVGEVLELDPPSGFPIGRQSVKAKVRIQVKEPMPKDVALDLGHLGTFSVDLYYDKLPGSLCKVCRVLDHPKTICFDPITLLQTILLCSTRTSTTSSTSRRS</sequence>
<comment type="caution">
    <text evidence="1">The sequence shown here is derived from an EMBL/GenBank/DDBJ whole genome shotgun (WGS) entry which is preliminary data.</text>
</comment>
<protein>
    <recommendedName>
        <fullName evidence="3">DUF4283 domain-containing protein</fullName>
    </recommendedName>
</protein>
<evidence type="ECO:0008006" key="3">
    <source>
        <dbReference type="Google" id="ProtNLM"/>
    </source>
</evidence>
<dbReference type="InParanoid" id="A0A200QKB5"/>
<name>A0A200QKB5_MACCD</name>
<evidence type="ECO:0000313" key="1">
    <source>
        <dbReference type="EMBL" id="OVA10953.1"/>
    </source>
</evidence>